<evidence type="ECO:0000313" key="3">
    <source>
        <dbReference type="Proteomes" id="UP001451571"/>
    </source>
</evidence>
<dbReference type="EMBL" id="CP146256">
    <property type="protein sequence ID" value="XAH74408.1"/>
    <property type="molecule type" value="Genomic_DNA"/>
</dbReference>
<keyword evidence="3" id="KW-1185">Reference proteome</keyword>
<evidence type="ECO:0000313" key="2">
    <source>
        <dbReference type="EMBL" id="XAH74408.1"/>
    </source>
</evidence>
<feature type="transmembrane region" description="Helical" evidence="1">
    <location>
        <begin position="16"/>
        <end position="35"/>
    </location>
</feature>
<keyword evidence="1" id="KW-0812">Transmembrane</keyword>
<organism evidence="2 3">
    <name type="scientific">Kineothrix sedimenti</name>
    <dbReference type="NCBI Taxonomy" id="3123317"/>
    <lineage>
        <taxon>Bacteria</taxon>
        <taxon>Bacillati</taxon>
        <taxon>Bacillota</taxon>
        <taxon>Clostridia</taxon>
        <taxon>Lachnospirales</taxon>
        <taxon>Lachnospiraceae</taxon>
        <taxon>Kineothrix</taxon>
    </lineage>
</organism>
<reference evidence="2 3" key="1">
    <citation type="submission" date="2024-02" db="EMBL/GenBank/DDBJ databases">
        <title>Bacterial strain from lacustrine sediment.</title>
        <authorList>
            <person name="Petit C."/>
            <person name="Fadhlaoui K."/>
        </authorList>
    </citation>
    <scope>NUCLEOTIDE SEQUENCE [LARGE SCALE GENOMIC DNA]</scope>
    <source>
        <strain evidence="2 3">IPX-CK</strain>
    </source>
</reference>
<keyword evidence="1" id="KW-0472">Membrane</keyword>
<accession>A0ABZ3EVZ3</accession>
<keyword evidence="1" id="KW-1133">Transmembrane helix</keyword>
<gene>
    <name evidence="2" type="ORF">V6984_01175</name>
</gene>
<protein>
    <submittedName>
        <fullName evidence="2">Uncharacterized protein</fullName>
    </submittedName>
</protein>
<feature type="transmembrane region" description="Helical" evidence="1">
    <location>
        <begin position="60"/>
        <end position="79"/>
    </location>
</feature>
<name>A0ABZ3EVZ3_9FIRM</name>
<proteinExistence type="predicted"/>
<dbReference type="RefSeq" id="WP_342758000.1">
    <property type="nucleotide sequence ID" value="NZ_CP146256.1"/>
</dbReference>
<evidence type="ECO:0000256" key="1">
    <source>
        <dbReference type="SAM" id="Phobius"/>
    </source>
</evidence>
<sequence>MKTLARKEEEGRRFQAILCYVAETIHWLGAVSGIIRARNFFPPLLSPHNPFFQSLPNPKIIHLFKNLLSVINAIWVIYLDQLI</sequence>
<dbReference type="Proteomes" id="UP001451571">
    <property type="component" value="Chromosome"/>
</dbReference>